<proteinExistence type="predicted"/>
<evidence type="ECO:0000313" key="2">
    <source>
        <dbReference type="Proteomes" id="UP000003494"/>
    </source>
</evidence>
<comment type="caution">
    <text evidence="1">The sequence shown here is derived from an EMBL/GenBank/DDBJ whole genome shotgun (WGS) entry which is preliminary data.</text>
</comment>
<gene>
    <name evidence="1" type="ORF">GCWU000342_00418</name>
</gene>
<protein>
    <submittedName>
        <fullName evidence="1">Uncharacterized protein</fullName>
    </submittedName>
</protein>
<evidence type="ECO:0000313" key="1">
    <source>
        <dbReference type="EMBL" id="EEP29067.1"/>
    </source>
</evidence>
<accession>C4G8X0</accession>
<sequence length="145" mass="16994">MGNGRRMYTGEITIENKIIDSEHYFKIVYCPEIKEYMLCVYVAWIAEYDRYYKIDEGDLSLYETNRSEFYAKYEKEINAKVTERVKGSAALRDYDPSYLPDEVLETLDGYPSFDGYVYKDGILYARVKIGDTFFSIPPIKGEKLC</sequence>
<organism evidence="1 2">
    <name type="scientific">Shuttleworthella satelles DSM 14600</name>
    <dbReference type="NCBI Taxonomy" id="626523"/>
    <lineage>
        <taxon>Bacteria</taxon>
        <taxon>Bacillati</taxon>
        <taxon>Bacillota</taxon>
        <taxon>Clostridia</taxon>
        <taxon>Lachnospirales</taxon>
        <taxon>Lachnospiraceae</taxon>
        <taxon>Shuttleworthella</taxon>
    </lineage>
</organism>
<dbReference type="STRING" id="626523.GCWU000342_00418"/>
<dbReference type="AlphaFoldDB" id="C4G8X0"/>
<dbReference type="eggNOG" id="ENOG5030GBT">
    <property type="taxonomic scope" value="Bacteria"/>
</dbReference>
<dbReference type="EMBL" id="ACIP02000001">
    <property type="protein sequence ID" value="EEP29067.1"/>
    <property type="molecule type" value="Genomic_DNA"/>
</dbReference>
<dbReference type="Proteomes" id="UP000003494">
    <property type="component" value="Unassembled WGS sequence"/>
</dbReference>
<reference evidence="1" key="1">
    <citation type="submission" date="2009-04" db="EMBL/GenBank/DDBJ databases">
        <authorList>
            <person name="Weinstock G."/>
            <person name="Sodergren E."/>
            <person name="Clifton S."/>
            <person name="Fulton L."/>
            <person name="Fulton B."/>
            <person name="Courtney L."/>
            <person name="Fronick C."/>
            <person name="Harrison M."/>
            <person name="Strong C."/>
            <person name="Farmer C."/>
            <person name="Delahaunty K."/>
            <person name="Markovic C."/>
            <person name="Hall O."/>
            <person name="Minx P."/>
            <person name="Tomlinson C."/>
            <person name="Mitreva M."/>
            <person name="Nelson J."/>
            <person name="Hou S."/>
            <person name="Wollam A."/>
            <person name="Pepin K.H."/>
            <person name="Johnson M."/>
            <person name="Bhonagiri V."/>
            <person name="Nash W.E."/>
            <person name="Warren W."/>
            <person name="Chinwalla A."/>
            <person name="Mardis E.R."/>
            <person name="Wilson R.K."/>
        </authorList>
    </citation>
    <scope>NUCLEOTIDE SEQUENCE [LARGE SCALE GENOMIC DNA]</scope>
    <source>
        <strain evidence="1">DSM 14600</strain>
    </source>
</reference>
<dbReference type="HOGENOM" id="CLU_130844_0_0_9"/>
<keyword evidence="2" id="KW-1185">Reference proteome</keyword>
<name>C4G8X0_9FIRM</name>